<organism evidence="2">
    <name type="scientific">bioreactor metagenome</name>
    <dbReference type="NCBI Taxonomy" id="1076179"/>
    <lineage>
        <taxon>unclassified sequences</taxon>
        <taxon>metagenomes</taxon>
        <taxon>ecological metagenomes</taxon>
    </lineage>
</organism>
<sequence length="274" mass="32030">MKKIDKTHRISVSRQCDLLDVPRSSFYYSPLEDGSYNEELMKQIDEQYTLTPFYGVPRMTEHLRGLGYQVNHKRVRRLYRKMDLFAICPRPNTSKPHKGEGHAIHPYLLRGIVIDRPNQVWAMDISYIPLAGGHMYLVAIIDVYSRYIVGWSLSNTMTTRWCRECLEEAIARHGAPEIVNTDQGSQFSSPDFSGSFALHPDLKFSMDGKGRAIDNIFIERFWRSLKYEKIYLEPSDNGLELYHKIKDYIKFYNKERPHQGLEYKKPAEMFHPAA</sequence>
<dbReference type="InterPro" id="IPR036397">
    <property type="entry name" value="RNaseH_sf"/>
</dbReference>
<dbReference type="InterPro" id="IPR001584">
    <property type="entry name" value="Integrase_cat-core"/>
</dbReference>
<comment type="caution">
    <text evidence="2">The sequence shown here is derived from an EMBL/GenBank/DDBJ whole genome shotgun (WGS) entry which is preliminary data.</text>
</comment>
<protein>
    <submittedName>
        <fullName evidence="2">IS3 family transposase ISPpu29</fullName>
    </submittedName>
</protein>
<dbReference type="GO" id="GO:0015074">
    <property type="term" value="P:DNA integration"/>
    <property type="evidence" value="ECO:0007669"/>
    <property type="project" value="InterPro"/>
</dbReference>
<feature type="domain" description="Integrase catalytic" evidence="1">
    <location>
        <begin position="113"/>
        <end position="274"/>
    </location>
</feature>
<dbReference type="Pfam" id="PF00665">
    <property type="entry name" value="rve"/>
    <property type="match status" value="1"/>
</dbReference>
<name>A0A645DB37_9ZZZZ</name>
<dbReference type="NCBIfam" id="NF033516">
    <property type="entry name" value="transpos_IS3"/>
    <property type="match status" value="1"/>
</dbReference>
<dbReference type="AlphaFoldDB" id="A0A645DB37"/>
<dbReference type="PANTHER" id="PTHR46889">
    <property type="entry name" value="TRANSPOSASE INSF FOR INSERTION SEQUENCE IS3B-RELATED"/>
    <property type="match status" value="1"/>
</dbReference>
<dbReference type="Pfam" id="PF13276">
    <property type="entry name" value="HTH_21"/>
    <property type="match status" value="1"/>
</dbReference>
<dbReference type="Pfam" id="PF13683">
    <property type="entry name" value="rve_3"/>
    <property type="match status" value="1"/>
</dbReference>
<dbReference type="Gene3D" id="3.30.420.10">
    <property type="entry name" value="Ribonuclease H-like superfamily/Ribonuclease H"/>
    <property type="match status" value="1"/>
</dbReference>
<evidence type="ECO:0000259" key="1">
    <source>
        <dbReference type="PROSITE" id="PS50994"/>
    </source>
</evidence>
<dbReference type="EMBL" id="VSSQ01034630">
    <property type="protein sequence ID" value="MPM86646.1"/>
    <property type="molecule type" value="Genomic_DNA"/>
</dbReference>
<proteinExistence type="predicted"/>
<dbReference type="InterPro" id="IPR048020">
    <property type="entry name" value="Transpos_IS3"/>
</dbReference>
<dbReference type="InterPro" id="IPR025948">
    <property type="entry name" value="HTH-like_dom"/>
</dbReference>
<reference evidence="2" key="1">
    <citation type="submission" date="2019-08" db="EMBL/GenBank/DDBJ databases">
        <authorList>
            <person name="Kucharzyk K."/>
            <person name="Murdoch R.W."/>
            <person name="Higgins S."/>
            <person name="Loffler F."/>
        </authorList>
    </citation>
    <scope>NUCLEOTIDE SEQUENCE</scope>
</reference>
<dbReference type="PANTHER" id="PTHR46889:SF5">
    <property type="entry name" value="INTEGRASE PROTEIN"/>
    <property type="match status" value="1"/>
</dbReference>
<dbReference type="GO" id="GO:0003676">
    <property type="term" value="F:nucleic acid binding"/>
    <property type="evidence" value="ECO:0007669"/>
    <property type="project" value="InterPro"/>
</dbReference>
<evidence type="ECO:0000313" key="2">
    <source>
        <dbReference type="EMBL" id="MPM86646.1"/>
    </source>
</evidence>
<dbReference type="SUPFAM" id="SSF53098">
    <property type="entry name" value="Ribonuclease H-like"/>
    <property type="match status" value="1"/>
</dbReference>
<gene>
    <name evidence="2" type="ORF">SDC9_133736</name>
</gene>
<dbReference type="PROSITE" id="PS50994">
    <property type="entry name" value="INTEGRASE"/>
    <property type="match status" value="1"/>
</dbReference>
<dbReference type="InterPro" id="IPR012337">
    <property type="entry name" value="RNaseH-like_sf"/>
</dbReference>
<dbReference type="InterPro" id="IPR050900">
    <property type="entry name" value="Transposase_IS3/IS150/IS904"/>
</dbReference>
<accession>A0A645DB37</accession>